<dbReference type="Proteomes" id="UP000694845">
    <property type="component" value="Unplaced"/>
</dbReference>
<keyword evidence="1" id="KW-0862">Zinc</keyword>
<dbReference type="GeneID" id="110979961"/>
<feature type="domain" description="C3H1-type" evidence="3">
    <location>
        <begin position="230"/>
        <end position="256"/>
    </location>
</feature>
<dbReference type="AlphaFoldDB" id="A0A8B7YJX8"/>
<evidence type="ECO:0000259" key="3">
    <source>
        <dbReference type="PROSITE" id="PS50103"/>
    </source>
</evidence>
<dbReference type="OrthoDB" id="10557691at2759"/>
<organism evidence="4 5">
    <name type="scientific">Acanthaster planci</name>
    <name type="common">Crown-of-thorns starfish</name>
    <dbReference type="NCBI Taxonomy" id="133434"/>
    <lineage>
        <taxon>Eukaryota</taxon>
        <taxon>Metazoa</taxon>
        <taxon>Echinodermata</taxon>
        <taxon>Eleutherozoa</taxon>
        <taxon>Asterozoa</taxon>
        <taxon>Asteroidea</taxon>
        <taxon>Valvatacea</taxon>
        <taxon>Valvatida</taxon>
        <taxon>Acanthasteridae</taxon>
        <taxon>Acanthaster</taxon>
    </lineage>
</organism>
<dbReference type="RefSeq" id="XP_022091866.1">
    <property type="nucleotide sequence ID" value="XM_022236174.1"/>
</dbReference>
<evidence type="ECO:0000313" key="5">
    <source>
        <dbReference type="RefSeq" id="XP_022091866.1"/>
    </source>
</evidence>
<feature type="region of interest" description="Disordered" evidence="2">
    <location>
        <begin position="158"/>
        <end position="225"/>
    </location>
</feature>
<keyword evidence="1" id="KW-0863">Zinc-finger</keyword>
<feature type="region of interest" description="Disordered" evidence="2">
    <location>
        <begin position="1"/>
        <end position="41"/>
    </location>
</feature>
<reference evidence="5" key="1">
    <citation type="submission" date="2025-08" db="UniProtKB">
        <authorList>
            <consortium name="RefSeq"/>
        </authorList>
    </citation>
    <scope>IDENTIFICATION</scope>
</reference>
<keyword evidence="4" id="KW-1185">Reference proteome</keyword>
<dbReference type="InterPro" id="IPR000571">
    <property type="entry name" value="Znf_CCCH"/>
</dbReference>
<feature type="region of interest" description="Disordered" evidence="2">
    <location>
        <begin position="422"/>
        <end position="463"/>
    </location>
</feature>
<feature type="compositionally biased region" description="Basic and acidic residues" evidence="2">
    <location>
        <begin position="426"/>
        <end position="443"/>
    </location>
</feature>
<keyword evidence="1" id="KW-0479">Metal-binding</keyword>
<dbReference type="KEGG" id="aplc:110979961"/>
<dbReference type="GO" id="GO:0008270">
    <property type="term" value="F:zinc ion binding"/>
    <property type="evidence" value="ECO:0007669"/>
    <property type="project" value="UniProtKB-KW"/>
</dbReference>
<name>A0A8B7YJX8_ACAPL</name>
<accession>A0A8B7YJX8</accession>
<sequence length="567" mass="63518">MSLGANSVNLAGSAGPQFGNDDEADDRSISSFGGGAADQRSATVVVPGVANSDTESLQQTAGFNLMRLTPPPPINDILVQGPAEILVLDEVGVCEDESPNIETGVNPGPDVMNHIQPEVDVKLGALNSPVSGGNKLSTELNDDILSIMCDDNEDDDFYGGDTSKKRDWSSVSRFSSKRKQDSADVPKSAKKKKSRSMPKTPTPRNGKTRAGSFQDRLGRPKYSQDQTDCELQRPCFNFVKNGNCFRPSCPFLHPCPPHQDNGAARNRHRRMSVSDVLLVETSNGDVILGNSPPRYLVELQQKVLQQEAEQQSLMQHVKRTEMQLKQYAAHQARQVYDHMQEMLHSQQQQQQDELHQTKQMYRQLSLDRGKMEEQARVLESLCRLLQLVLEHHLQNFKPDRSAAPQSTKVSTRLHLLPDLRQIPPLKKFDADRPPRPRSADFDNQRSLARDAWPPLSVRPEESQCRPLSADNLRRTDRLPYHAHRSLQESMPLHRSHECQNVASLNHDWYIGPTYHSGQLMHDLQVPASQPHCHAAGNPRVVRVVPVQHCAETTFEAYAHEHAPLPPQ</sequence>
<dbReference type="PROSITE" id="PS50103">
    <property type="entry name" value="ZF_C3H1"/>
    <property type="match status" value="1"/>
</dbReference>
<evidence type="ECO:0000313" key="4">
    <source>
        <dbReference type="Proteomes" id="UP000694845"/>
    </source>
</evidence>
<gene>
    <name evidence="5" type="primary">LOC110979961</name>
</gene>
<proteinExistence type="predicted"/>
<feature type="compositionally biased region" description="Polar residues" evidence="2">
    <location>
        <begin position="1"/>
        <end position="10"/>
    </location>
</feature>
<feature type="zinc finger region" description="C3H1-type" evidence="1">
    <location>
        <begin position="230"/>
        <end position="256"/>
    </location>
</feature>
<evidence type="ECO:0000256" key="2">
    <source>
        <dbReference type="SAM" id="MobiDB-lite"/>
    </source>
</evidence>
<protein>
    <submittedName>
        <fullName evidence="5">Uncharacterized protein LOC110979961 isoform X1</fullName>
    </submittedName>
</protein>
<evidence type="ECO:0000256" key="1">
    <source>
        <dbReference type="PROSITE-ProRule" id="PRU00723"/>
    </source>
</evidence>